<evidence type="ECO:0000313" key="1">
    <source>
        <dbReference type="EMBL" id="SNQ59545.1"/>
    </source>
</evidence>
<gene>
    <name evidence="1" type="ORF">MNV_1210028</name>
</gene>
<sequence length="150" mass="16722">MAKSIFQEIEEKYPVDQIISDSMKNLQQGSPDQIAERLDKLIVLMGRLAFQPDNAQLLPKVYNIDITKTNTDVSLGMKNRANSITFYKPEIDLTIKMAVIISGAEVIMTEYKKIPSGRDTKIDGITISEIYYSNAPVVGGTPVEVLAVWI</sequence>
<name>A0A284VJV9_9EURY</name>
<dbReference type="RefSeq" id="WP_096203902.1">
    <property type="nucleotide sequence ID" value="NZ_FZMP01000026.1"/>
</dbReference>
<keyword evidence="2" id="KW-1185">Reference proteome</keyword>
<proteinExistence type="predicted"/>
<evidence type="ECO:0000313" key="2">
    <source>
        <dbReference type="Proteomes" id="UP000218615"/>
    </source>
</evidence>
<dbReference type="EMBL" id="FZMP01000026">
    <property type="protein sequence ID" value="SNQ59545.1"/>
    <property type="molecule type" value="Genomic_DNA"/>
</dbReference>
<dbReference type="AlphaFoldDB" id="A0A284VJV9"/>
<dbReference type="Proteomes" id="UP000218615">
    <property type="component" value="Unassembled WGS sequence"/>
</dbReference>
<organism evidence="1 2">
    <name type="scientific">Candidatus Methanoperedens nitratireducens</name>
    <dbReference type="NCBI Taxonomy" id="1392998"/>
    <lineage>
        <taxon>Archaea</taxon>
        <taxon>Methanobacteriati</taxon>
        <taxon>Methanobacteriota</taxon>
        <taxon>Stenosarchaea group</taxon>
        <taxon>Methanomicrobia</taxon>
        <taxon>Methanosarcinales</taxon>
        <taxon>ANME-2 cluster</taxon>
        <taxon>Candidatus Methanoperedentaceae</taxon>
        <taxon>Candidatus Methanoperedens</taxon>
    </lineage>
</organism>
<protein>
    <submittedName>
        <fullName evidence="1">Uncharacterized protein</fullName>
    </submittedName>
</protein>
<reference evidence="2" key="1">
    <citation type="submission" date="2017-06" db="EMBL/GenBank/DDBJ databases">
        <authorList>
            <person name="Cremers G."/>
        </authorList>
    </citation>
    <scope>NUCLEOTIDE SEQUENCE [LARGE SCALE GENOMIC DNA]</scope>
</reference>
<accession>A0A284VJV9</accession>